<evidence type="ECO:0000256" key="1">
    <source>
        <dbReference type="ARBA" id="ARBA00023125"/>
    </source>
</evidence>
<sequence>MNEELIKARKALGLSQAKAAKKIGISPGMLAMLETGKRRGSDRTKIKIAMFYKKSVEELFFKHNLTISEIKSENAG</sequence>
<dbReference type="Proteomes" id="UP000523528">
    <property type="component" value="Unassembled WGS sequence"/>
</dbReference>
<dbReference type="SMART" id="SM00530">
    <property type="entry name" value="HTH_XRE"/>
    <property type="match status" value="1"/>
</dbReference>
<dbReference type="Pfam" id="PF01381">
    <property type="entry name" value="HTH_3"/>
    <property type="match status" value="1"/>
</dbReference>
<accession>A0A7W9YQF5</accession>
<dbReference type="EMBL" id="JACHES010000004">
    <property type="protein sequence ID" value="MBB6176424.1"/>
    <property type="molecule type" value="Genomic_DNA"/>
</dbReference>
<dbReference type="InterPro" id="IPR010982">
    <property type="entry name" value="Lambda_DNA-bd_dom_sf"/>
</dbReference>
<evidence type="ECO:0000259" key="2">
    <source>
        <dbReference type="PROSITE" id="PS50943"/>
    </source>
</evidence>
<dbReference type="PROSITE" id="PS50943">
    <property type="entry name" value="HTH_CROC1"/>
    <property type="match status" value="1"/>
</dbReference>
<dbReference type="RefSeq" id="WP_221261056.1">
    <property type="nucleotide sequence ID" value="NZ_JACHES010000004.1"/>
</dbReference>
<evidence type="ECO:0000313" key="3">
    <source>
        <dbReference type="EMBL" id="MBB6176424.1"/>
    </source>
</evidence>
<dbReference type="CDD" id="cd00093">
    <property type="entry name" value="HTH_XRE"/>
    <property type="match status" value="1"/>
</dbReference>
<name>A0A7W9YQF5_9BACL</name>
<dbReference type="PANTHER" id="PTHR46558:SF4">
    <property type="entry name" value="DNA-BIDING PHAGE PROTEIN"/>
    <property type="match status" value="1"/>
</dbReference>
<dbReference type="GO" id="GO:0003677">
    <property type="term" value="F:DNA binding"/>
    <property type="evidence" value="ECO:0007669"/>
    <property type="project" value="UniProtKB-KW"/>
</dbReference>
<keyword evidence="4" id="KW-1185">Reference proteome</keyword>
<dbReference type="SUPFAM" id="SSF47413">
    <property type="entry name" value="lambda repressor-like DNA-binding domains"/>
    <property type="match status" value="1"/>
</dbReference>
<protein>
    <submittedName>
        <fullName evidence="3">DNA-binding XRE family transcriptional regulator</fullName>
    </submittedName>
</protein>
<feature type="domain" description="HTH cro/C1-type" evidence="2">
    <location>
        <begin position="5"/>
        <end position="59"/>
    </location>
</feature>
<reference evidence="3 4" key="1">
    <citation type="submission" date="2020-08" db="EMBL/GenBank/DDBJ databases">
        <title>Genomic Encyclopedia of Type Strains, Phase IV (KMG-IV): sequencing the most valuable type-strain genomes for metagenomic binning, comparative biology and taxonomic classification.</title>
        <authorList>
            <person name="Goeker M."/>
        </authorList>
    </citation>
    <scope>NUCLEOTIDE SEQUENCE [LARGE SCALE GENOMIC DNA]</scope>
    <source>
        <strain evidence="3 4">DSM 23211</strain>
    </source>
</reference>
<organism evidence="3 4">
    <name type="scientific">Anoxybacillus tengchongensis</name>
    <dbReference type="NCBI Taxonomy" id="576944"/>
    <lineage>
        <taxon>Bacteria</taxon>
        <taxon>Bacillati</taxon>
        <taxon>Bacillota</taxon>
        <taxon>Bacilli</taxon>
        <taxon>Bacillales</taxon>
        <taxon>Anoxybacillaceae</taxon>
        <taxon>Anoxybacillus</taxon>
    </lineage>
</organism>
<dbReference type="AlphaFoldDB" id="A0A7W9YQF5"/>
<comment type="caution">
    <text evidence="3">The sequence shown here is derived from an EMBL/GenBank/DDBJ whole genome shotgun (WGS) entry which is preliminary data.</text>
</comment>
<dbReference type="InterPro" id="IPR001387">
    <property type="entry name" value="Cro/C1-type_HTH"/>
</dbReference>
<dbReference type="PANTHER" id="PTHR46558">
    <property type="entry name" value="TRACRIPTIONAL REGULATORY PROTEIN-RELATED-RELATED"/>
    <property type="match status" value="1"/>
</dbReference>
<evidence type="ECO:0000313" key="4">
    <source>
        <dbReference type="Proteomes" id="UP000523528"/>
    </source>
</evidence>
<gene>
    <name evidence="3" type="ORF">HNQ82_001238</name>
</gene>
<proteinExistence type="predicted"/>
<keyword evidence="1 3" id="KW-0238">DNA-binding</keyword>
<dbReference type="Gene3D" id="1.10.260.40">
    <property type="entry name" value="lambda repressor-like DNA-binding domains"/>
    <property type="match status" value="1"/>
</dbReference>